<evidence type="ECO:0000313" key="11">
    <source>
        <dbReference type="Proteomes" id="UP001162483"/>
    </source>
</evidence>
<name>A0ABN9BRT7_9NEOB</name>
<dbReference type="PANTHER" id="PTHR11315:SF20">
    <property type="entry name" value="GAMMA-GLUTAMYL HYDROLASE"/>
    <property type="match status" value="1"/>
</dbReference>
<dbReference type="InterPro" id="IPR011697">
    <property type="entry name" value="Peptidase_C26"/>
</dbReference>
<feature type="non-terminal residue" evidence="10">
    <location>
        <position position="1"/>
    </location>
</feature>
<evidence type="ECO:0000256" key="4">
    <source>
        <dbReference type="ARBA" id="ARBA00022525"/>
    </source>
</evidence>
<dbReference type="SUPFAM" id="SSF52317">
    <property type="entry name" value="Class I glutamine amidotransferase-like"/>
    <property type="match status" value="1"/>
</dbReference>
<dbReference type="EMBL" id="CATNWA010005632">
    <property type="protein sequence ID" value="CAI9550415.1"/>
    <property type="molecule type" value="Genomic_DNA"/>
</dbReference>
<feature type="signal peptide" evidence="9">
    <location>
        <begin position="1"/>
        <end position="20"/>
    </location>
</feature>
<keyword evidence="5 9" id="KW-0732">Signal</keyword>
<sequence>VARLRFVPTVLLLLDAVTRGAPSQSLVSLIITELSTHSPQWGPGSDDITSLLGQEKQGPSSRWASGARETSWGERLALCGGNRAATQSPQCFHLTGIVAQETHFENLKPFGQSYIAASYIKYLESAGARVIPIRIDLPKEEYVKMFNTINGVLLPGGGVDLETSEYARVSKIFYDLAIVANDRGDYFPFWGTCLGFEEMTVLTSGQLLLTRTDTDSISLALNFTESALGSKLFQKMPPSLYEALSKKAITANFHSWSLSLQNYTANEKLGKFYNVLSTNSDGILEFVSTMEAYDYPFYGVQWHPEKNPFEWKKASVISHTAEAIQVAFYMADFFVNEARKNLHQYSKEAETAYPLIYNYCPTYTGNISAFEQIYFF</sequence>
<evidence type="ECO:0000256" key="7">
    <source>
        <dbReference type="PROSITE-ProRule" id="PRU00607"/>
    </source>
</evidence>
<dbReference type="InterPro" id="IPR029062">
    <property type="entry name" value="Class_I_gatase-like"/>
</dbReference>
<dbReference type="InterPro" id="IPR015527">
    <property type="entry name" value="Pept_C26_g-glut_hydrolase"/>
</dbReference>
<evidence type="ECO:0000256" key="1">
    <source>
        <dbReference type="ARBA" id="ARBA00004239"/>
    </source>
</evidence>
<dbReference type="PANTHER" id="PTHR11315">
    <property type="entry name" value="PROTEASE FAMILY C26 GAMMA-GLUTAMYL HYDROLASE"/>
    <property type="match status" value="1"/>
</dbReference>
<accession>A0ABN9BRT7</accession>
<feature type="active site" evidence="7">
    <location>
        <position position="303"/>
    </location>
</feature>
<evidence type="ECO:0000256" key="5">
    <source>
        <dbReference type="ARBA" id="ARBA00022729"/>
    </source>
</evidence>
<evidence type="ECO:0000256" key="8">
    <source>
        <dbReference type="SAM" id="MobiDB-lite"/>
    </source>
</evidence>
<dbReference type="Proteomes" id="UP001162483">
    <property type="component" value="Unassembled WGS sequence"/>
</dbReference>
<feature type="region of interest" description="Disordered" evidence="8">
    <location>
        <begin position="41"/>
        <end position="68"/>
    </location>
</feature>
<keyword evidence="11" id="KW-1185">Reference proteome</keyword>
<dbReference type="PROSITE" id="PS51273">
    <property type="entry name" value="GATASE_TYPE_1"/>
    <property type="match status" value="1"/>
</dbReference>
<comment type="subcellular location">
    <subcellularLocation>
        <location evidence="1">Secreted</location>
        <location evidence="1">Extracellular space</location>
    </subcellularLocation>
</comment>
<comment type="catalytic activity">
    <reaction evidence="7">
        <text>(6S)-5,6,7,8-tetrahydrofolyl-(gamma-L-Glu)(n) + (n-1) H2O = (6S)-5,6,7,8-tetrahydrofolate + (n-1) L-glutamate</text>
        <dbReference type="Rhea" id="RHEA:56784"/>
        <dbReference type="Rhea" id="RHEA-COMP:14738"/>
        <dbReference type="ChEBI" id="CHEBI:15377"/>
        <dbReference type="ChEBI" id="CHEBI:29985"/>
        <dbReference type="ChEBI" id="CHEBI:57453"/>
        <dbReference type="ChEBI" id="CHEBI:141005"/>
        <dbReference type="EC" id="3.4.19.9"/>
    </reaction>
</comment>
<comment type="similarity">
    <text evidence="2">Belongs to the peptidase C26 family.</text>
</comment>
<organism evidence="10 11">
    <name type="scientific">Staurois parvus</name>
    <dbReference type="NCBI Taxonomy" id="386267"/>
    <lineage>
        <taxon>Eukaryota</taxon>
        <taxon>Metazoa</taxon>
        <taxon>Chordata</taxon>
        <taxon>Craniata</taxon>
        <taxon>Vertebrata</taxon>
        <taxon>Euteleostomi</taxon>
        <taxon>Amphibia</taxon>
        <taxon>Batrachia</taxon>
        <taxon>Anura</taxon>
        <taxon>Neobatrachia</taxon>
        <taxon>Ranoidea</taxon>
        <taxon>Ranidae</taxon>
        <taxon>Staurois</taxon>
    </lineage>
</organism>
<dbReference type="Pfam" id="PF07722">
    <property type="entry name" value="Peptidase_C26"/>
    <property type="match status" value="1"/>
</dbReference>
<keyword evidence="6 7" id="KW-0378">Hydrolase</keyword>
<evidence type="ECO:0000256" key="2">
    <source>
        <dbReference type="ARBA" id="ARBA00011083"/>
    </source>
</evidence>
<feature type="compositionally biased region" description="Polar residues" evidence="8">
    <location>
        <begin position="47"/>
        <end position="63"/>
    </location>
</feature>
<dbReference type="PROSITE" id="PS51275">
    <property type="entry name" value="PEPTIDASE_C26_GGH"/>
    <property type="match status" value="1"/>
</dbReference>
<evidence type="ECO:0000313" key="10">
    <source>
        <dbReference type="EMBL" id="CAI9550415.1"/>
    </source>
</evidence>
<protein>
    <recommendedName>
        <fullName evidence="3 7">folate gamma-glutamyl hydrolase</fullName>
        <ecNumber evidence="3 7">3.4.19.9</ecNumber>
    </recommendedName>
</protein>
<keyword evidence="4" id="KW-0964">Secreted</keyword>
<proteinExistence type="inferred from homology"/>
<evidence type="ECO:0000256" key="6">
    <source>
        <dbReference type="ARBA" id="ARBA00022801"/>
    </source>
</evidence>
<comment type="caution">
    <text evidence="10">The sequence shown here is derived from an EMBL/GenBank/DDBJ whole genome shotgun (WGS) entry which is preliminary data.</text>
</comment>
<dbReference type="Gene3D" id="3.40.50.880">
    <property type="match status" value="1"/>
</dbReference>
<dbReference type="EC" id="3.4.19.9" evidence="3 7"/>
<evidence type="ECO:0000256" key="3">
    <source>
        <dbReference type="ARBA" id="ARBA00012886"/>
    </source>
</evidence>
<reference evidence="10" key="1">
    <citation type="submission" date="2023-05" db="EMBL/GenBank/DDBJ databases">
        <authorList>
            <person name="Stuckert A."/>
        </authorList>
    </citation>
    <scope>NUCLEOTIDE SEQUENCE</scope>
</reference>
<gene>
    <name evidence="10" type="ORF">SPARVUS_LOCUS3505809</name>
</gene>
<evidence type="ECO:0000256" key="9">
    <source>
        <dbReference type="SAM" id="SignalP"/>
    </source>
</evidence>
<feature type="active site" description="Nucleophile" evidence="7">
    <location>
        <position position="193"/>
    </location>
</feature>
<feature type="chain" id="PRO_5045945965" description="folate gamma-glutamyl hydrolase" evidence="9">
    <location>
        <begin position="21"/>
        <end position="376"/>
    </location>
</feature>